<dbReference type="InterPro" id="IPR027470">
    <property type="entry name" value="Cation_efflux_CTD"/>
</dbReference>
<dbReference type="AlphaFoldDB" id="A0A4Q1RJ66"/>
<evidence type="ECO:0000256" key="1">
    <source>
        <dbReference type="ARBA" id="ARBA00004141"/>
    </source>
</evidence>
<keyword evidence="5 7" id="KW-1133">Transmembrane helix</keyword>
<dbReference type="SUPFAM" id="SSF161111">
    <property type="entry name" value="Cation efflux protein transmembrane domain-like"/>
    <property type="match status" value="1"/>
</dbReference>
<dbReference type="Proteomes" id="UP000290106">
    <property type="component" value="Unassembled WGS sequence"/>
</dbReference>
<evidence type="ECO:0000256" key="2">
    <source>
        <dbReference type="ARBA" id="ARBA00008114"/>
    </source>
</evidence>
<dbReference type="Gene3D" id="1.20.1510.10">
    <property type="entry name" value="Cation efflux protein transmembrane domain"/>
    <property type="match status" value="1"/>
</dbReference>
<dbReference type="InterPro" id="IPR058533">
    <property type="entry name" value="Cation_efflux_TM"/>
</dbReference>
<feature type="transmembrane region" description="Helical" evidence="7">
    <location>
        <begin position="21"/>
        <end position="40"/>
    </location>
</feature>
<evidence type="ECO:0000256" key="3">
    <source>
        <dbReference type="ARBA" id="ARBA00022448"/>
    </source>
</evidence>
<evidence type="ECO:0000256" key="7">
    <source>
        <dbReference type="SAM" id="Phobius"/>
    </source>
</evidence>
<keyword evidence="6 7" id="KW-0472">Membrane</keyword>
<name>A0A4Q1RJ66_9FIRM</name>
<dbReference type="InterPro" id="IPR036837">
    <property type="entry name" value="Cation_efflux_CTD_sf"/>
</dbReference>
<evidence type="ECO:0000259" key="8">
    <source>
        <dbReference type="Pfam" id="PF01545"/>
    </source>
</evidence>
<evidence type="ECO:0000259" key="9">
    <source>
        <dbReference type="Pfam" id="PF16916"/>
    </source>
</evidence>
<dbReference type="InterPro" id="IPR027469">
    <property type="entry name" value="Cation_efflux_TMD_sf"/>
</dbReference>
<dbReference type="NCBIfam" id="TIGR01297">
    <property type="entry name" value="CDF"/>
    <property type="match status" value="1"/>
</dbReference>
<keyword evidence="11" id="KW-1185">Reference proteome</keyword>
<dbReference type="Gene3D" id="3.30.70.1350">
    <property type="entry name" value="Cation efflux protein, cytoplasmic domain"/>
    <property type="match status" value="1"/>
</dbReference>
<evidence type="ECO:0000256" key="5">
    <source>
        <dbReference type="ARBA" id="ARBA00022989"/>
    </source>
</evidence>
<feature type="transmembrane region" description="Helical" evidence="7">
    <location>
        <begin position="90"/>
        <end position="108"/>
    </location>
</feature>
<evidence type="ECO:0000313" key="10">
    <source>
        <dbReference type="EMBL" id="RXS75732.1"/>
    </source>
</evidence>
<dbReference type="GO" id="GO:0008324">
    <property type="term" value="F:monoatomic cation transmembrane transporter activity"/>
    <property type="evidence" value="ECO:0007669"/>
    <property type="project" value="InterPro"/>
</dbReference>
<evidence type="ECO:0000256" key="4">
    <source>
        <dbReference type="ARBA" id="ARBA00022692"/>
    </source>
</evidence>
<dbReference type="Pfam" id="PF16916">
    <property type="entry name" value="ZT_dimer"/>
    <property type="match status" value="1"/>
</dbReference>
<comment type="caution">
    <text evidence="10">The sequence shown here is derived from an EMBL/GenBank/DDBJ whole genome shotgun (WGS) entry which is preliminary data.</text>
</comment>
<feature type="transmembrane region" description="Helical" evidence="7">
    <location>
        <begin position="120"/>
        <end position="144"/>
    </location>
</feature>
<dbReference type="Pfam" id="PF01545">
    <property type="entry name" value="Cation_efflux"/>
    <property type="match status" value="1"/>
</dbReference>
<dbReference type="SUPFAM" id="SSF160240">
    <property type="entry name" value="Cation efflux protein cytoplasmic domain-like"/>
    <property type="match status" value="1"/>
</dbReference>
<dbReference type="GO" id="GO:0016020">
    <property type="term" value="C:membrane"/>
    <property type="evidence" value="ECO:0007669"/>
    <property type="project" value="UniProtKB-SubCell"/>
</dbReference>
<protein>
    <submittedName>
        <fullName evidence="10">Cation transporter</fullName>
    </submittedName>
</protein>
<organism evidence="10 11">
    <name type="scientific">Blautia faecicola</name>
    <dbReference type="NCBI Taxonomy" id="2509240"/>
    <lineage>
        <taxon>Bacteria</taxon>
        <taxon>Bacillati</taxon>
        <taxon>Bacillota</taxon>
        <taxon>Clostridia</taxon>
        <taxon>Lachnospirales</taxon>
        <taxon>Lachnospiraceae</taxon>
        <taxon>Blautia</taxon>
    </lineage>
</organism>
<feature type="domain" description="Cation efflux protein transmembrane" evidence="8">
    <location>
        <begin position="24"/>
        <end position="216"/>
    </location>
</feature>
<dbReference type="FunFam" id="1.20.1510.10:FF:000006">
    <property type="entry name" value="Divalent cation efflux transporter"/>
    <property type="match status" value="1"/>
</dbReference>
<dbReference type="PANTHER" id="PTHR43840">
    <property type="entry name" value="MITOCHONDRIAL METAL TRANSPORTER 1-RELATED"/>
    <property type="match status" value="1"/>
</dbReference>
<gene>
    <name evidence="10" type="ORF">ETP43_11260</name>
</gene>
<comment type="similarity">
    <text evidence="2">Belongs to the cation diffusion facilitator (CDF) transporter (TC 2.A.4) family.</text>
</comment>
<sequence length="383" mass="42092">MEVKLMKQKDDSAKRATLGKLSGLVGIVCNVCLAGSKLAVGKLAGSMSITADGLNNLSDAASSIVTLTGFKLAEKPADKEHPYGHARFEYLASLTVAVMILFIGFELAKSSVEKVLHPVAVEFSLLSMIVLIASILVKAGMMIFNTRMGKKIDSTTLLATAADSRNDVLTTTAVLIAALVEHATGWKVDGIMGILVAVFILWSGIGLARDTISPLLGEGVKSDFRKELTQEIMTYPMVLGCHDLMVHDYGPGKCYASVHVEFDKDDNLLACHEVVDQIERKCLEEYGTNLVIHLDPVITDDVEINRMQKLVRQWLADKDSRLAMHDFRMHSCDDKTKVVFDLVIPDELQGKEEEIKEALENFLNQGAGEEYQADITFDPETDW</sequence>
<dbReference type="EMBL" id="SDKC01000001">
    <property type="protein sequence ID" value="RXS75732.1"/>
    <property type="molecule type" value="Genomic_DNA"/>
</dbReference>
<dbReference type="OrthoDB" id="9806522at2"/>
<feature type="domain" description="Cation efflux protein cytoplasmic" evidence="9">
    <location>
        <begin position="222"/>
        <end position="296"/>
    </location>
</feature>
<dbReference type="PANTHER" id="PTHR43840:SF15">
    <property type="entry name" value="MITOCHONDRIAL METAL TRANSPORTER 1-RELATED"/>
    <property type="match status" value="1"/>
</dbReference>
<evidence type="ECO:0000313" key="11">
    <source>
        <dbReference type="Proteomes" id="UP000290106"/>
    </source>
</evidence>
<comment type="subcellular location">
    <subcellularLocation>
        <location evidence="1">Membrane</location>
        <topology evidence="1">Multi-pass membrane protein</topology>
    </subcellularLocation>
</comment>
<dbReference type="InterPro" id="IPR050291">
    <property type="entry name" value="CDF_Transporter"/>
</dbReference>
<keyword evidence="4 7" id="KW-0812">Transmembrane</keyword>
<keyword evidence="3" id="KW-0813">Transport</keyword>
<accession>A0A4Q1RJ66</accession>
<evidence type="ECO:0000256" key="6">
    <source>
        <dbReference type="ARBA" id="ARBA00023136"/>
    </source>
</evidence>
<dbReference type="InterPro" id="IPR002524">
    <property type="entry name" value="Cation_efflux"/>
</dbReference>
<proteinExistence type="inferred from homology"/>
<reference evidence="10 11" key="1">
    <citation type="submission" date="2019-01" db="EMBL/GenBank/DDBJ databases">
        <title>Blautia sp. nov. KGMB01111 isolated human feces.</title>
        <authorList>
            <person name="Park J.-E."/>
            <person name="Kim J.-S."/>
            <person name="Park S.-H."/>
        </authorList>
    </citation>
    <scope>NUCLEOTIDE SEQUENCE [LARGE SCALE GENOMIC DNA]</scope>
    <source>
        <strain evidence="10 11">KGMB01111</strain>
    </source>
</reference>